<dbReference type="PROSITE" id="PS51186">
    <property type="entry name" value="GNAT"/>
    <property type="match status" value="1"/>
</dbReference>
<dbReference type="EMBL" id="JAYFSI010000017">
    <property type="protein sequence ID" value="MEA5366721.1"/>
    <property type="molecule type" value="Genomic_DNA"/>
</dbReference>
<organism evidence="2 3">
    <name type="scientific">Amycolatopsis heterodermiae</name>
    <dbReference type="NCBI Taxonomy" id="3110235"/>
    <lineage>
        <taxon>Bacteria</taxon>
        <taxon>Bacillati</taxon>
        <taxon>Actinomycetota</taxon>
        <taxon>Actinomycetes</taxon>
        <taxon>Pseudonocardiales</taxon>
        <taxon>Pseudonocardiaceae</taxon>
        <taxon>Amycolatopsis</taxon>
    </lineage>
</organism>
<comment type="caution">
    <text evidence="2">The sequence shown here is derived from an EMBL/GenBank/DDBJ whole genome shotgun (WGS) entry which is preliminary data.</text>
</comment>
<protein>
    <submittedName>
        <fullName evidence="2">GNAT family N-acetyltransferase</fullName>
    </submittedName>
</protein>
<dbReference type="RefSeq" id="WP_323336150.1">
    <property type="nucleotide sequence ID" value="NZ_JAYFSI010000017.1"/>
</dbReference>
<accession>A0ABU5RK99</accession>
<dbReference type="Gene3D" id="3.40.630.30">
    <property type="match status" value="1"/>
</dbReference>
<proteinExistence type="predicted"/>
<dbReference type="PANTHER" id="PTHR13170:SF16">
    <property type="entry name" value="PROTEIN O-GLCNACASE"/>
    <property type="match status" value="1"/>
</dbReference>
<sequence length="206" mass="22121">MTAAHHIRPYHPDDRAALFDVCVRTGLEGGDARGVHPDDDLLPVIFLAPYLELEPDLAFVLDRGDGTAVGYLVGTADTPAFAARLRHDYLPGVAERFPAPSGPPSTPTDELLGVLHTPEDMVRPELDGYPAHLHIDILPGHQRGGHGRALITAYLAALAERAVPGVHLVMVTANRPARAFYDRLGFHDLGIEHPSVTYLGRAVGGA</sequence>
<dbReference type="Proteomes" id="UP001304298">
    <property type="component" value="Unassembled WGS sequence"/>
</dbReference>
<dbReference type="SUPFAM" id="SSF55729">
    <property type="entry name" value="Acyl-CoA N-acyltransferases (Nat)"/>
    <property type="match status" value="1"/>
</dbReference>
<evidence type="ECO:0000313" key="2">
    <source>
        <dbReference type="EMBL" id="MEA5366721.1"/>
    </source>
</evidence>
<gene>
    <name evidence="2" type="ORF">VA596_44820</name>
</gene>
<dbReference type="InterPro" id="IPR016181">
    <property type="entry name" value="Acyl_CoA_acyltransferase"/>
</dbReference>
<dbReference type="InterPro" id="IPR051822">
    <property type="entry name" value="Glycosyl_Hydrolase_84"/>
</dbReference>
<evidence type="ECO:0000259" key="1">
    <source>
        <dbReference type="PROSITE" id="PS51186"/>
    </source>
</evidence>
<evidence type="ECO:0000313" key="3">
    <source>
        <dbReference type="Proteomes" id="UP001304298"/>
    </source>
</evidence>
<dbReference type="InterPro" id="IPR000182">
    <property type="entry name" value="GNAT_dom"/>
</dbReference>
<reference evidence="2 3" key="1">
    <citation type="submission" date="2023-12" db="EMBL/GenBank/DDBJ databases">
        <title>Amycolatopsis sp. V23-08.</title>
        <authorList>
            <person name="Somphong A."/>
        </authorList>
    </citation>
    <scope>NUCLEOTIDE SEQUENCE [LARGE SCALE GENOMIC DNA]</scope>
    <source>
        <strain evidence="2 3">V23-08</strain>
    </source>
</reference>
<dbReference type="Pfam" id="PF00583">
    <property type="entry name" value="Acetyltransf_1"/>
    <property type="match status" value="1"/>
</dbReference>
<name>A0ABU5RK99_9PSEU</name>
<keyword evidence="3" id="KW-1185">Reference proteome</keyword>
<feature type="domain" description="N-acetyltransferase" evidence="1">
    <location>
        <begin position="5"/>
        <end position="206"/>
    </location>
</feature>
<dbReference type="PANTHER" id="PTHR13170">
    <property type="entry name" value="O-GLCNACASE"/>
    <property type="match status" value="1"/>
</dbReference>